<keyword evidence="2" id="KW-0067">ATP-binding</keyword>
<dbReference type="SUPFAM" id="SSF52540">
    <property type="entry name" value="P-loop containing nucleoside triphosphate hydrolases"/>
    <property type="match status" value="1"/>
</dbReference>
<sequence length="231" mass="25695">MPSLSEHLEAVRQQRFVGRTHERHLFESALNRAELPFYVLHIFGPGGVGKTTLLGEFARLCEPAQIPVIQLDARNIEPSPESFLEALRFHLNLASTDSPLIALAAHTGRQVILLDTYENLAPLNSWLREKFLPQLPANILTVIAGRHAPAASWRTDSGWQALIHLLPLRNLSPEESRDYLLKRAVPVNQHQAVLNFTYGYPLALSLVADVFAQGQELSSGLTQEPSEQTDA</sequence>
<name>A0ABV0JH59_9CYAN</name>
<organism evidence="2 3">
    <name type="scientific">Trichocoleus desertorum GB2-A4</name>
    <dbReference type="NCBI Taxonomy" id="2933944"/>
    <lineage>
        <taxon>Bacteria</taxon>
        <taxon>Bacillati</taxon>
        <taxon>Cyanobacteriota</taxon>
        <taxon>Cyanophyceae</taxon>
        <taxon>Leptolyngbyales</taxon>
        <taxon>Trichocoleusaceae</taxon>
        <taxon>Trichocoleus</taxon>
    </lineage>
</organism>
<dbReference type="Pfam" id="PF13191">
    <property type="entry name" value="AAA_16"/>
    <property type="match status" value="1"/>
</dbReference>
<dbReference type="Proteomes" id="UP001464891">
    <property type="component" value="Unassembled WGS sequence"/>
</dbReference>
<dbReference type="InterPro" id="IPR027417">
    <property type="entry name" value="P-loop_NTPase"/>
</dbReference>
<evidence type="ECO:0000313" key="3">
    <source>
        <dbReference type="Proteomes" id="UP001464891"/>
    </source>
</evidence>
<dbReference type="EMBL" id="JAMPKM010000074">
    <property type="protein sequence ID" value="MEP0821133.1"/>
    <property type="molecule type" value="Genomic_DNA"/>
</dbReference>
<proteinExistence type="predicted"/>
<protein>
    <submittedName>
        <fullName evidence="2">ATP-binding protein</fullName>
    </submittedName>
</protein>
<dbReference type="SMART" id="SM00382">
    <property type="entry name" value="AAA"/>
    <property type="match status" value="1"/>
</dbReference>
<dbReference type="Gene3D" id="3.40.50.300">
    <property type="entry name" value="P-loop containing nucleotide triphosphate hydrolases"/>
    <property type="match status" value="1"/>
</dbReference>
<evidence type="ECO:0000259" key="1">
    <source>
        <dbReference type="SMART" id="SM00382"/>
    </source>
</evidence>
<comment type="caution">
    <text evidence="2">The sequence shown here is derived from an EMBL/GenBank/DDBJ whole genome shotgun (WGS) entry which is preliminary data.</text>
</comment>
<evidence type="ECO:0000313" key="2">
    <source>
        <dbReference type="EMBL" id="MEP0821133.1"/>
    </source>
</evidence>
<dbReference type="RefSeq" id="WP_190442246.1">
    <property type="nucleotide sequence ID" value="NZ_JAMPKM010000074.1"/>
</dbReference>
<reference evidence="2 3" key="1">
    <citation type="submission" date="2022-04" db="EMBL/GenBank/DDBJ databases">
        <title>Positive selection, recombination, and allopatry shape intraspecific diversity of widespread and dominant cyanobacteria.</title>
        <authorList>
            <person name="Wei J."/>
            <person name="Shu W."/>
            <person name="Hu C."/>
        </authorList>
    </citation>
    <scope>NUCLEOTIDE SEQUENCE [LARGE SCALE GENOMIC DNA]</scope>
    <source>
        <strain evidence="2 3">GB2-A4</strain>
    </source>
</reference>
<keyword evidence="2" id="KW-0547">Nucleotide-binding</keyword>
<dbReference type="GO" id="GO:0005524">
    <property type="term" value="F:ATP binding"/>
    <property type="evidence" value="ECO:0007669"/>
    <property type="project" value="UniProtKB-KW"/>
</dbReference>
<feature type="domain" description="AAA+ ATPase" evidence="1">
    <location>
        <begin position="36"/>
        <end position="172"/>
    </location>
</feature>
<dbReference type="InterPro" id="IPR041664">
    <property type="entry name" value="AAA_16"/>
</dbReference>
<dbReference type="PRINTS" id="PR00364">
    <property type="entry name" value="DISEASERSIST"/>
</dbReference>
<dbReference type="InterPro" id="IPR003593">
    <property type="entry name" value="AAA+_ATPase"/>
</dbReference>
<accession>A0ABV0JH59</accession>
<keyword evidence="3" id="KW-1185">Reference proteome</keyword>
<gene>
    <name evidence="2" type="ORF">NC998_29260</name>
</gene>